<evidence type="ECO:0000256" key="3">
    <source>
        <dbReference type="ARBA" id="ARBA00022771"/>
    </source>
</evidence>
<feature type="compositionally biased region" description="Basic residues" evidence="7">
    <location>
        <begin position="220"/>
        <end position="229"/>
    </location>
</feature>
<evidence type="ECO:0000259" key="9">
    <source>
        <dbReference type="PROSITE" id="PS51282"/>
    </source>
</evidence>
<dbReference type="GO" id="GO:0019899">
    <property type="term" value="F:enzyme binding"/>
    <property type="evidence" value="ECO:0007669"/>
    <property type="project" value="UniProtKB-ARBA"/>
</dbReference>
<evidence type="ECO:0000313" key="11">
    <source>
        <dbReference type="WBParaSite" id="ACRNAN_scaffold6749.g14437.t1"/>
    </source>
</evidence>
<evidence type="ECO:0000256" key="2">
    <source>
        <dbReference type="ARBA" id="ARBA00022723"/>
    </source>
</evidence>
<dbReference type="GO" id="GO:0061630">
    <property type="term" value="F:ubiquitin protein ligase activity"/>
    <property type="evidence" value="ECO:0007669"/>
    <property type="project" value="InterPro"/>
</dbReference>
<dbReference type="SMART" id="SM00343">
    <property type="entry name" value="ZnF_C2HC"/>
    <property type="match status" value="1"/>
</dbReference>
<evidence type="ECO:0000256" key="7">
    <source>
        <dbReference type="SAM" id="MobiDB-lite"/>
    </source>
</evidence>
<dbReference type="Gene3D" id="3.10.20.90">
    <property type="entry name" value="Phosphatidylinositol 3-kinase Catalytic Subunit, Chain A, domain 1"/>
    <property type="match status" value="1"/>
</dbReference>
<dbReference type="PROSITE" id="PS51282">
    <property type="entry name" value="DWNN"/>
    <property type="match status" value="1"/>
</dbReference>
<dbReference type="Pfam" id="PF08783">
    <property type="entry name" value="DWNN"/>
    <property type="match status" value="1"/>
</dbReference>
<accession>A0A914EBZ7</accession>
<dbReference type="GO" id="GO:0006511">
    <property type="term" value="P:ubiquitin-dependent protein catabolic process"/>
    <property type="evidence" value="ECO:0007669"/>
    <property type="project" value="TreeGrafter"/>
</dbReference>
<dbReference type="InterPro" id="IPR033489">
    <property type="entry name" value="RBBP6"/>
</dbReference>
<organism evidence="10 11">
    <name type="scientific">Acrobeloides nanus</name>
    <dbReference type="NCBI Taxonomy" id="290746"/>
    <lineage>
        <taxon>Eukaryota</taxon>
        <taxon>Metazoa</taxon>
        <taxon>Ecdysozoa</taxon>
        <taxon>Nematoda</taxon>
        <taxon>Chromadorea</taxon>
        <taxon>Rhabditida</taxon>
        <taxon>Tylenchina</taxon>
        <taxon>Cephalobomorpha</taxon>
        <taxon>Cephaloboidea</taxon>
        <taxon>Cephalobidae</taxon>
        <taxon>Acrobeloides</taxon>
    </lineage>
</organism>
<dbReference type="GO" id="GO:0005634">
    <property type="term" value="C:nucleus"/>
    <property type="evidence" value="ECO:0007669"/>
    <property type="project" value="UniProtKB-SubCell"/>
</dbReference>
<dbReference type="Gene3D" id="4.10.60.10">
    <property type="entry name" value="Zinc finger, CCHC-type"/>
    <property type="match status" value="1"/>
</dbReference>
<evidence type="ECO:0000256" key="4">
    <source>
        <dbReference type="ARBA" id="ARBA00022833"/>
    </source>
</evidence>
<protein>
    <submittedName>
        <fullName evidence="11">CCHC-type domain-containing protein</fullName>
    </submittedName>
</protein>
<name>A0A914EBZ7_9BILA</name>
<keyword evidence="5" id="KW-0539">Nucleus</keyword>
<keyword evidence="3 6" id="KW-0863">Zinc-finger</keyword>
<dbReference type="PANTHER" id="PTHR15439">
    <property type="entry name" value="RETINOBLASTOMA-BINDING PROTEIN 6"/>
    <property type="match status" value="1"/>
</dbReference>
<dbReference type="Pfam" id="PF13696">
    <property type="entry name" value="zf-CCHC_2"/>
    <property type="match status" value="1"/>
</dbReference>
<dbReference type="PROSITE" id="PS50158">
    <property type="entry name" value="ZF_CCHC"/>
    <property type="match status" value="1"/>
</dbReference>
<feature type="domain" description="CCHC-type" evidence="8">
    <location>
        <begin position="179"/>
        <end position="193"/>
    </location>
</feature>
<evidence type="ECO:0000313" key="10">
    <source>
        <dbReference type="Proteomes" id="UP000887540"/>
    </source>
</evidence>
<evidence type="ECO:0000256" key="6">
    <source>
        <dbReference type="PROSITE-ProRule" id="PRU00047"/>
    </source>
</evidence>
<comment type="subcellular location">
    <subcellularLocation>
        <location evidence="1">Nucleus</location>
    </subcellularLocation>
</comment>
<dbReference type="Proteomes" id="UP000887540">
    <property type="component" value="Unplaced"/>
</dbReference>
<dbReference type="GO" id="GO:0016567">
    <property type="term" value="P:protein ubiquitination"/>
    <property type="evidence" value="ECO:0007669"/>
    <property type="project" value="InterPro"/>
</dbReference>
<evidence type="ECO:0000256" key="1">
    <source>
        <dbReference type="ARBA" id="ARBA00004123"/>
    </source>
</evidence>
<dbReference type="InterPro" id="IPR025829">
    <property type="entry name" value="Zn_knuckle_CX2CX3GHX4C"/>
</dbReference>
<dbReference type="SMART" id="SM01180">
    <property type="entry name" value="DWNN"/>
    <property type="match status" value="1"/>
</dbReference>
<keyword evidence="4" id="KW-0862">Zinc</keyword>
<dbReference type="InterPro" id="IPR036875">
    <property type="entry name" value="Znf_CCHC_sf"/>
</dbReference>
<dbReference type="GO" id="GO:0003676">
    <property type="term" value="F:nucleic acid binding"/>
    <property type="evidence" value="ECO:0007669"/>
    <property type="project" value="InterPro"/>
</dbReference>
<dbReference type="InterPro" id="IPR014891">
    <property type="entry name" value="DWNN_domain"/>
</dbReference>
<dbReference type="WBParaSite" id="ACRNAN_scaffold6749.g14437.t1">
    <property type="protein sequence ID" value="ACRNAN_scaffold6749.g14437.t1"/>
    <property type="gene ID" value="ACRNAN_scaffold6749.g14437"/>
</dbReference>
<dbReference type="AlphaFoldDB" id="A0A914EBZ7"/>
<proteinExistence type="predicted"/>
<reference evidence="11" key="1">
    <citation type="submission" date="2022-11" db="UniProtKB">
        <authorList>
            <consortium name="WormBaseParasite"/>
        </authorList>
    </citation>
    <scope>IDENTIFICATION</scope>
</reference>
<dbReference type="GO" id="GO:0006397">
    <property type="term" value="P:mRNA processing"/>
    <property type="evidence" value="ECO:0007669"/>
    <property type="project" value="InterPro"/>
</dbReference>
<keyword evidence="10" id="KW-1185">Reference proteome</keyword>
<dbReference type="PANTHER" id="PTHR15439:SF0">
    <property type="entry name" value="CELL DIVISION CYCLE AND APOPTOSIS REGULATOR PROTEIN 1-RELATED"/>
    <property type="match status" value="1"/>
</dbReference>
<evidence type="ECO:0000256" key="5">
    <source>
        <dbReference type="ARBA" id="ARBA00023242"/>
    </source>
</evidence>
<feature type="domain" description="DWNN" evidence="9">
    <location>
        <begin position="29"/>
        <end position="100"/>
    </location>
</feature>
<sequence>MLEKMKRLIVVVNNPRNEAVPKILAMSLIHYKFKPTLVYKTLVIDGINISVPDLKRAICEKEKIRIEAFDLILFNSTTKRQYSDEELIPRNTSVDFQRLPRDKAMKLPKIKDTSTSGIVTKHVNTVKQIGHIQLDEFSQMSEEERLDHIKEISYQKYHPLNYQKRIAYIPGPPPLSYTCYRCNMPGHWIKECPIAQRQMELKRINENERKRAIQNYGSPARKRRQELPS</sequence>
<dbReference type="GO" id="GO:0008270">
    <property type="term" value="F:zinc ion binding"/>
    <property type="evidence" value="ECO:0007669"/>
    <property type="project" value="UniProtKB-KW"/>
</dbReference>
<keyword evidence="2" id="KW-0479">Metal-binding</keyword>
<feature type="region of interest" description="Disordered" evidence="7">
    <location>
        <begin position="210"/>
        <end position="229"/>
    </location>
</feature>
<evidence type="ECO:0000259" key="8">
    <source>
        <dbReference type="PROSITE" id="PS50158"/>
    </source>
</evidence>
<dbReference type="InterPro" id="IPR001878">
    <property type="entry name" value="Znf_CCHC"/>
</dbReference>
<dbReference type="SUPFAM" id="SSF57756">
    <property type="entry name" value="Retrovirus zinc finger-like domains"/>
    <property type="match status" value="1"/>
</dbReference>